<proteinExistence type="predicted"/>
<organism evidence="2 3">
    <name type="scientific">Phialocephala subalpina</name>
    <dbReference type="NCBI Taxonomy" id="576137"/>
    <lineage>
        <taxon>Eukaryota</taxon>
        <taxon>Fungi</taxon>
        <taxon>Dikarya</taxon>
        <taxon>Ascomycota</taxon>
        <taxon>Pezizomycotina</taxon>
        <taxon>Leotiomycetes</taxon>
        <taxon>Helotiales</taxon>
        <taxon>Mollisiaceae</taxon>
        <taxon>Phialocephala</taxon>
        <taxon>Phialocephala fortinii species complex</taxon>
    </lineage>
</organism>
<gene>
    <name evidence="2" type="ORF">PAC_13951</name>
</gene>
<accession>A0A1L7XGA6</accession>
<evidence type="ECO:0000313" key="3">
    <source>
        <dbReference type="Proteomes" id="UP000184330"/>
    </source>
</evidence>
<reference evidence="2 3" key="1">
    <citation type="submission" date="2016-03" db="EMBL/GenBank/DDBJ databases">
        <authorList>
            <person name="Ploux O."/>
        </authorList>
    </citation>
    <scope>NUCLEOTIDE SEQUENCE [LARGE SCALE GENOMIC DNA]</scope>
    <source>
        <strain evidence="2 3">UAMH 11012</strain>
    </source>
</reference>
<dbReference type="Proteomes" id="UP000184330">
    <property type="component" value="Unassembled WGS sequence"/>
</dbReference>
<protein>
    <submittedName>
        <fullName evidence="2">Uncharacterized protein</fullName>
    </submittedName>
</protein>
<name>A0A1L7XGA6_9HELO</name>
<evidence type="ECO:0000313" key="2">
    <source>
        <dbReference type="EMBL" id="CZR64054.1"/>
    </source>
</evidence>
<keyword evidence="3" id="KW-1185">Reference proteome</keyword>
<evidence type="ECO:0000256" key="1">
    <source>
        <dbReference type="SAM" id="MobiDB-lite"/>
    </source>
</evidence>
<dbReference type="AlphaFoldDB" id="A0A1L7XGA6"/>
<dbReference type="EMBL" id="FJOG01000025">
    <property type="protein sequence ID" value="CZR64054.1"/>
    <property type="molecule type" value="Genomic_DNA"/>
</dbReference>
<feature type="region of interest" description="Disordered" evidence="1">
    <location>
        <begin position="108"/>
        <end position="129"/>
    </location>
</feature>
<sequence length="129" mass="15200">MRQRRMQSVFDREPTILHTSHPQVLHQIGELKIVAWRHYGDTFTNAPNALPSPNEWTRLYEDVMNRLLNKHIRDIASLKELVVLDSENTEDSIELAKEAIEFIEKHTDDRSRAEWVAKKKRKEDERGPS</sequence>